<accession>A0A3B1CL64</accession>
<sequence>MVNVLLSATAYNLKKWINIENKKISLFIYSRIPNFFDSILAPFNLILANKNF</sequence>
<evidence type="ECO:0000313" key="1">
    <source>
        <dbReference type="EMBL" id="VAX24714.1"/>
    </source>
</evidence>
<proteinExistence type="predicted"/>
<organism evidence="1">
    <name type="scientific">hydrothermal vent metagenome</name>
    <dbReference type="NCBI Taxonomy" id="652676"/>
    <lineage>
        <taxon>unclassified sequences</taxon>
        <taxon>metagenomes</taxon>
        <taxon>ecological metagenomes</taxon>
    </lineage>
</organism>
<protein>
    <submittedName>
        <fullName evidence="1">Uncharacterized protein</fullName>
    </submittedName>
</protein>
<dbReference type="EMBL" id="UOGD01000279">
    <property type="protein sequence ID" value="VAX24714.1"/>
    <property type="molecule type" value="Genomic_DNA"/>
</dbReference>
<dbReference type="AlphaFoldDB" id="A0A3B1CL64"/>
<name>A0A3B1CL64_9ZZZZ</name>
<gene>
    <name evidence="1" type="ORF">MNBD_IGNAVI01-2983</name>
</gene>
<reference evidence="1" key="1">
    <citation type="submission" date="2018-06" db="EMBL/GenBank/DDBJ databases">
        <authorList>
            <person name="Zhirakovskaya E."/>
        </authorList>
    </citation>
    <scope>NUCLEOTIDE SEQUENCE</scope>
</reference>